<dbReference type="Proteomes" id="UP001237780">
    <property type="component" value="Unassembled WGS sequence"/>
</dbReference>
<organism evidence="1 2">
    <name type="scientific">Phyllobacterium ifriqiyense</name>
    <dbReference type="NCBI Taxonomy" id="314238"/>
    <lineage>
        <taxon>Bacteria</taxon>
        <taxon>Pseudomonadati</taxon>
        <taxon>Pseudomonadota</taxon>
        <taxon>Alphaproteobacteria</taxon>
        <taxon>Hyphomicrobiales</taxon>
        <taxon>Phyllobacteriaceae</taxon>
        <taxon>Phyllobacterium</taxon>
    </lineage>
</organism>
<gene>
    <name evidence="1" type="ORF">QFZ34_000359</name>
</gene>
<evidence type="ECO:0008006" key="3">
    <source>
        <dbReference type="Google" id="ProtNLM"/>
    </source>
</evidence>
<keyword evidence="2" id="KW-1185">Reference proteome</keyword>
<comment type="caution">
    <text evidence="1">The sequence shown here is derived from an EMBL/GenBank/DDBJ whole genome shotgun (WGS) entry which is preliminary data.</text>
</comment>
<evidence type="ECO:0000313" key="2">
    <source>
        <dbReference type="Proteomes" id="UP001237780"/>
    </source>
</evidence>
<reference evidence="1 2" key="1">
    <citation type="submission" date="2023-07" db="EMBL/GenBank/DDBJ databases">
        <title>Comparative genomics of wheat-associated soil bacteria to identify genetic determinants of phenazine resistance.</title>
        <authorList>
            <person name="Mouncey N."/>
        </authorList>
    </citation>
    <scope>NUCLEOTIDE SEQUENCE [LARGE SCALE GENOMIC DNA]</scope>
    <source>
        <strain evidence="1 2">W4I11</strain>
    </source>
</reference>
<evidence type="ECO:0000313" key="1">
    <source>
        <dbReference type="EMBL" id="MDQ0995182.1"/>
    </source>
</evidence>
<accession>A0ABU0S354</accession>
<name>A0ABU0S354_9HYPH</name>
<proteinExistence type="predicted"/>
<dbReference type="EMBL" id="JAUSZT010000002">
    <property type="protein sequence ID" value="MDQ0995182.1"/>
    <property type="molecule type" value="Genomic_DNA"/>
</dbReference>
<sequence length="170" mass="18486">MRLPNLSSVAEALTTGGSRLDALRRRLPSVKPPNHWSGGIRKVVKVIRSVITPSKKNQFQYDIEFVSDAGESVTICVVGDKHSDLNNMISKARATLEEVLPGDLAVIDTAGYKILSLPETGGFAACDDDGCPISPTFSTRKEAALWTGKNPRIKTPILQRHDSWLSGSRT</sequence>
<protein>
    <recommendedName>
        <fullName evidence="3">Transposase</fullName>
    </recommendedName>
</protein>